<dbReference type="SUPFAM" id="SSF89550">
    <property type="entry name" value="PHP domain-like"/>
    <property type="match status" value="1"/>
</dbReference>
<gene>
    <name evidence="1" type="ORF">HI921_14765</name>
</gene>
<protein>
    <recommendedName>
        <fullName evidence="3">Histidinol-phosphatase</fullName>
    </recommendedName>
</protein>
<dbReference type="Gene3D" id="3.40.50.300">
    <property type="entry name" value="P-loop containing nucleotide triphosphate hydrolases"/>
    <property type="match status" value="1"/>
</dbReference>
<dbReference type="EMBL" id="JABCAG010000074">
    <property type="protein sequence ID" value="NMP59702.1"/>
    <property type="molecule type" value="Genomic_DNA"/>
</dbReference>
<dbReference type="InterPro" id="IPR016195">
    <property type="entry name" value="Pol/histidinol_Pase-like"/>
</dbReference>
<evidence type="ECO:0000313" key="1">
    <source>
        <dbReference type="EMBL" id="NMP59702.1"/>
    </source>
</evidence>
<evidence type="ECO:0008006" key="3">
    <source>
        <dbReference type="Google" id="ProtNLM"/>
    </source>
</evidence>
<accession>A0A848MZP1</accession>
<dbReference type="Gene3D" id="3.20.20.140">
    <property type="entry name" value="Metal-dependent hydrolases"/>
    <property type="match status" value="1"/>
</dbReference>
<name>A0A848MZP1_ENTMU</name>
<dbReference type="AlphaFoldDB" id="A0A848MZP1"/>
<organism evidence="1 2">
    <name type="scientific">Enterococcus mundtii</name>
    <dbReference type="NCBI Taxonomy" id="53346"/>
    <lineage>
        <taxon>Bacteria</taxon>
        <taxon>Bacillati</taxon>
        <taxon>Bacillota</taxon>
        <taxon>Bacilli</taxon>
        <taxon>Lactobacillales</taxon>
        <taxon>Enterococcaceae</taxon>
        <taxon>Enterococcus</taxon>
    </lineage>
</organism>
<sequence>MRVDFHIHTQKCKSGDSSKRIINPKNFIKKMDENNVVMCAITNHNKFCKEEFQEIMDMEPNFSIFPGIELDLKIDDKKHYHTIVICDPNEMEHFYETFDNDNNRDYDNFYLEYQDFINKVKEFSSEKIVIIPHFLDKDKKRAFTFKDKEKLLKDLENYIIILEPGKIQTMGIINGHDEISLLGSDVQDWNKYSEYELPEIKFRINSFSKFYELAKNPKQFIKKQLDAAQKIDVVINEKQNTVPIYEDINIVFGEKGAGKTVFMSRYLLPHFQRIGKKVFLHEGKNYNTEYENIIKKYKDSVEADEYSQENIRYSFDKVIGYNEDSIPNFIQSILEYHKATKVSANALLIKKTEATFTETNNSNFEKLYTTAMQNKKKIIDVININNQLRNEGDNDKNNLNEELNKLKKDVIKKLKFNYKNIYVNKNTDILLQLIKGTVTKKTGKIAKLNKLGFSDLVSKRLEFMENINNINNHLDCIKQGGERVSLGELPNKGTIILEVKIVTLSPEYVYKQGSVFNRTNIALFRDLVKKISTFSARSFSEINKYFSPIEKNTDGNIFISEVIKKEVNILKEYKNTYETYTPSEGEKAILSISGLLENTKFDCYLFDEIERGLGNKYISDYLIPKLDNLRNQNKLIVLSTHNANIATNTLPSQCIYCDFKDDNSNGYFYGNMYSGELVGSLDPSEILNWEDKALDHLEGSQNMFSRRKNLYGI</sequence>
<comment type="caution">
    <text evidence="1">The sequence shown here is derived from an EMBL/GenBank/DDBJ whole genome shotgun (WGS) entry which is preliminary data.</text>
</comment>
<dbReference type="SUPFAM" id="SSF52540">
    <property type="entry name" value="P-loop containing nucleoside triphosphate hydrolases"/>
    <property type="match status" value="1"/>
</dbReference>
<dbReference type="RefSeq" id="WP_169059203.1">
    <property type="nucleotide sequence ID" value="NZ_JABCAG010000074.1"/>
</dbReference>
<reference evidence="1 2" key="1">
    <citation type="submission" date="2020-04" db="EMBL/GenBank/DDBJ databases">
        <authorList>
            <person name="Abaymova A."/>
            <person name="Teymurazov M."/>
            <person name="Tazyna O."/>
            <person name="Chatushin Y."/>
            <person name="Svetoch E."/>
            <person name="Pereligyn V."/>
            <person name="Pohylenko V."/>
            <person name="Platonov M."/>
            <person name="Kartsev N."/>
            <person name="Skryabin Y."/>
            <person name="Sizova A."/>
            <person name="Solomentsev V."/>
            <person name="Kislichkina A."/>
            <person name="Bogun A."/>
        </authorList>
    </citation>
    <scope>NUCLEOTIDE SEQUENCE [LARGE SCALE GENOMIC DNA]</scope>
    <source>
        <strain evidence="2">SCPM-O-B-8398 (E28)</strain>
    </source>
</reference>
<dbReference type="Proteomes" id="UP000557857">
    <property type="component" value="Unassembled WGS sequence"/>
</dbReference>
<evidence type="ECO:0000313" key="2">
    <source>
        <dbReference type="Proteomes" id="UP000557857"/>
    </source>
</evidence>
<proteinExistence type="predicted"/>
<dbReference type="InterPro" id="IPR027417">
    <property type="entry name" value="P-loop_NTPase"/>
</dbReference>